<proteinExistence type="inferred from homology"/>
<dbReference type="OrthoDB" id="182039at2"/>
<sequence length="396" mass="40711">MRDEEYTGCAATTIAAAVRARELSAAEVTTAALRRIERTDGRVRAFTAVWRTYATARARAVDQAVLRGERLPLAGVPLAVKATEGLDSVQSRRLLDAGCVPVGATATPGRGTAWRTWGLTDRGPTLNPWLPDRSPGGSSAGSAAAVAAGQVPLATGSDGAGSVRIPAAWCGVIGLKPTNGRLPARDRAGLTIGGPLARDAEDAAAWLDAVAGPGVAALPAWPGRGRVPRVVWSATLGFADTDAEIAEIAEAALRALARRCPLTRVEVPVRLNDPAPVWFALRAPGAGADAGALRALNDAGLAEVFRHADLIATPTTPCPPHGHEGPGRRMSTSLTWAFNVSGHPAISLPAGRTAEGEPVGLHLVARHGQEALLLSLARATPAPTAPVAAWPGAAPR</sequence>
<evidence type="ECO:0000259" key="2">
    <source>
        <dbReference type="Pfam" id="PF01425"/>
    </source>
</evidence>
<keyword evidence="4" id="KW-1185">Reference proteome</keyword>
<evidence type="ECO:0000256" key="1">
    <source>
        <dbReference type="ARBA" id="ARBA00009199"/>
    </source>
</evidence>
<dbReference type="InterPro" id="IPR023631">
    <property type="entry name" value="Amidase_dom"/>
</dbReference>
<comment type="similarity">
    <text evidence="1">Belongs to the amidase family.</text>
</comment>
<protein>
    <submittedName>
        <fullName evidence="3">Amidase</fullName>
    </submittedName>
</protein>
<dbReference type="InterPro" id="IPR036928">
    <property type="entry name" value="AS_sf"/>
</dbReference>
<dbReference type="Gene3D" id="3.90.1300.10">
    <property type="entry name" value="Amidase signature (AS) domain"/>
    <property type="match status" value="2"/>
</dbReference>
<dbReference type="EMBL" id="CP021121">
    <property type="protein sequence ID" value="ARQ67966.1"/>
    <property type="molecule type" value="Genomic_DNA"/>
</dbReference>
<organism evidence="3 4">
    <name type="scientific">Streptomyces marincola</name>
    <dbReference type="NCBI Taxonomy" id="2878388"/>
    <lineage>
        <taxon>Bacteria</taxon>
        <taxon>Bacillati</taxon>
        <taxon>Actinomycetota</taxon>
        <taxon>Actinomycetes</taxon>
        <taxon>Kitasatosporales</taxon>
        <taxon>Streptomycetaceae</taxon>
        <taxon>Streptomyces</taxon>
    </lineage>
</organism>
<dbReference type="PANTHER" id="PTHR11895">
    <property type="entry name" value="TRANSAMIDASE"/>
    <property type="match status" value="1"/>
</dbReference>
<feature type="domain" description="Amidase" evidence="2">
    <location>
        <begin position="87"/>
        <end position="213"/>
    </location>
</feature>
<gene>
    <name evidence="3" type="ORF">CAG99_03155</name>
</gene>
<accession>A0A1W7CTC6</accession>
<reference evidence="3 4" key="1">
    <citation type="submission" date="2017-05" db="EMBL/GenBank/DDBJ databases">
        <title>Complete genome sequence of Streptomyces sp. SCSIO 03032 revealed the diverse biosynthetic pathways for its bioactive secondary metabolites.</title>
        <authorList>
            <person name="Ma L."/>
            <person name="Zhu Y."/>
            <person name="Zhang W."/>
            <person name="Zhang G."/>
            <person name="Tian X."/>
            <person name="Zhang S."/>
            <person name="Zhang C."/>
        </authorList>
    </citation>
    <scope>NUCLEOTIDE SEQUENCE [LARGE SCALE GENOMIC DNA]</scope>
    <source>
        <strain evidence="3 4">SCSIO 03032</strain>
    </source>
</reference>
<dbReference type="SUPFAM" id="SSF75304">
    <property type="entry name" value="Amidase signature (AS) enzymes"/>
    <property type="match status" value="1"/>
</dbReference>
<dbReference type="KEGG" id="smao:CAG99_03155"/>
<evidence type="ECO:0000313" key="3">
    <source>
        <dbReference type="EMBL" id="ARQ67966.1"/>
    </source>
</evidence>
<dbReference type="PANTHER" id="PTHR11895:SF7">
    <property type="entry name" value="GLUTAMYL-TRNA(GLN) AMIDOTRANSFERASE SUBUNIT A, MITOCHONDRIAL"/>
    <property type="match status" value="1"/>
</dbReference>
<name>A0A1W7CTC6_9ACTN</name>
<dbReference type="Pfam" id="PF01425">
    <property type="entry name" value="Amidase"/>
    <property type="match status" value="2"/>
</dbReference>
<dbReference type="RefSeq" id="WP_086157485.1">
    <property type="nucleotide sequence ID" value="NZ_CP021121.1"/>
</dbReference>
<feature type="domain" description="Amidase" evidence="2">
    <location>
        <begin position="301"/>
        <end position="374"/>
    </location>
</feature>
<dbReference type="GO" id="GO:0003824">
    <property type="term" value="F:catalytic activity"/>
    <property type="evidence" value="ECO:0007669"/>
    <property type="project" value="InterPro"/>
</dbReference>
<dbReference type="AlphaFoldDB" id="A0A1W7CTC6"/>
<dbReference type="Proteomes" id="UP000194218">
    <property type="component" value="Chromosome"/>
</dbReference>
<dbReference type="InterPro" id="IPR000120">
    <property type="entry name" value="Amidase"/>
</dbReference>
<evidence type="ECO:0000313" key="4">
    <source>
        <dbReference type="Proteomes" id="UP000194218"/>
    </source>
</evidence>